<reference evidence="2" key="1">
    <citation type="journal article" date="2019" name="Int. J. Syst. Evol. Microbiol.">
        <title>The Global Catalogue of Microorganisms (GCM) 10K type strain sequencing project: providing services to taxonomists for standard genome sequencing and annotation.</title>
        <authorList>
            <consortium name="The Broad Institute Genomics Platform"/>
            <consortium name="The Broad Institute Genome Sequencing Center for Infectious Disease"/>
            <person name="Wu L."/>
            <person name="Ma J."/>
        </authorList>
    </citation>
    <scope>NUCLEOTIDE SEQUENCE [LARGE SCALE GENOMIC DNA]</scope>
    <source>
        <strain evidence="2">NCAIM B.02333</strain>
    </source>
</reference>
<dbReference type="EMBL" id="JBHRWW010000013">
    <property type="protein sequence ID" value="MFC3689779.1"/>
    <property type="molecule type" value="Genomic_DNA"/>
</dbReference>
<dbReference type="Proteomes" id="UP001595685">
    <property type="component" value="Unassembled WGS sequence"/>
</dbReference>
<protein>
    <recommendedName>
        <fullName evidence="3">RNase III domain-containing protein</fullName>
    </recommendedName>
</protein>
<dbReference type="RefSeq" id="WP_340295927.1">
    <property type="nucleotide sequence ID" value="NZ_JBBEOI010000349.1"/>
</dbReference>
<accession>A0ABV7WK85</accession>
<keyword evidence="2" id="KW-1185">Reference proteome</keyword>
<sequence>MPPGSRTGPLRRGADAADRARVAEVLGVDVDERDAALVLDPRGLAFQRLEWQGDSALDAVVALHRWGAPACCRALAHEDLVSDAALAVTAQRAGLADVMDWRPDPPRLADAVETCVGAGWHVSPEAAVTVAGRLVHAEIAPEDVAGREGAADLADALRCDALAAPAHVGSAVMEASAADLLYGRDDLSREDEGELSRRRALLLDGERVLQVAEDSGWLPGCGLHPHHLLDHVQARVGLVAVVHGLTAGLREAGRLW</sequence>
<organism evidence="1 2">
    <name type="scientific">Aquipuribacter hungaricus</name>
    <dbReference type="NCBI Taxonomy" id="545624"/>
    <lineage>
        <taxon>Bacteria</taxon>
        <taxon>Bacillati</taxon>
        <taxon>Actinomycetota</taxon>
        <taxon>Actinomycetes</taxon>
        <taxon>Micrococcales</taxon>
        <taxon>Intrasporangiaceae</taxon>
        <taxon>Aquipuribacter</taxon>
    </lineage>
</organism>
<dbReference type="Gene3D" id="1.10.1520.10">
    <property type="entry name" value="Ribonuclease III domain"/>
    <property type="match status" value="1"/>
</dbReference>
<gene>
    <name evidence="1" type="ORF">ACFOLH_15630</name>
</gene>
<name>A0ABV7WK85_9MICO</name>
<dbReference type="SUPFAM" id="SSF69065">
    <property type="entry name" value="RNase III domain-like"/>
    <property type="match status" value="1"/>
</dbReference>
<comment type="caution">
    <text evidence="1">The sequence shown here is derived from an EMBL/GenBank/DDBJ whole genome shotgun (WGS) entry which is preliminary data.</text>
</comment>
<evidence type="ECO:0000313" key="1">
    <source>
        <dbReference type="EMBL" id="MFC3689779.1"/>
    </source>
</evidence>
<proteinExistence type="predicted"/>
<evidence type="ECO:0008006" key="3">
    <source>
        <dbReference type="Google" id="ProtNLM"/>
    </source>
</evidence>
<evidence type="ECO:0000313" key="2">
    <source>
        <dbReference type="Proteomes" id="UP001595685"/>
    </source>
</evidence>
<dbReference type="InterPro" id="IPR036389">
    <property type="entry name" value="RNase_III_sf"/>
</dbReference>